<protein>
    <submittedName>
        <fullName evidence="4">Putative oxidoreductase</fullName>
    </submittedName>
</protein>
<dbReference type="STRING" id="48936.NJ75_03469"/>
<evidence type="ECO:0000259" key="3">
    <source>
        <dbReference type="Pfam" id="PF01494"/>
    </source>
</evidence>
<dbReference type="Proteomes" id="UP000031338">
    <property type="component" value="Unassembled WGS sequence"/>
</dbReference>
<dbReference type="PRINTS" id="PR00420">
    <property type="entry name" value="RNGMNOXGNASE"/>
</dbReference>
<accession>A0A0B8ZC81</accession>
<dbReference type="AlphaFoldDB" id="A0A0B8ZC81"/>
<evidence type="ECO:0000256" key="1">
    <source>
        <dbReference type="ARBA" id="ARBA00023002"/>
    </source>
</evidence>
<dbReference type="GO" id="GO:0071949">
    <property type="term" value="F:FAD binding"/>
    <property type="evidence" value="ECO:0007669"/>
    <property type="project" value="InterPro"/>
</dbReference>
<gene>
    <name evidence="4" type="ORF">NJ75_03469</name>
</gene>
<dbReference type="Gene3D" id="3.50.50.60">
    <property type="entry name" value="FAD/NAD(P)-binding domain"/>
    <property type="match status" value="1"/>
</dbReference>
<dbReference type="RefSeq" id="WP_039336714.1">
    <property type="nucleotide sequence ID" value="NZ_JRVC01000020.1"/>
</dbReference>
<dbReference type="NCBIfam" id="NF005313">
    <property type="entry name" value="PRK06847.1"/>
    <property type="match status" value="1"/>
</dbReference>
<feature type="domain" description="FAD-binding" evidence="3">
    <location>
        <begin position="11"/>
        <end position="347"/>
    </location>
</feature>
<evidence type="ECO:0000256" key="2">
    <source>
        <dbReference type="ARBA" id="ARBA00023033"/>
    </source>
</evidence>
<dbReference type="Pfam" id="PF01494">
    <property type="entry name" value="FAD_binding_3"/>
    <property type="match status" value="1"/>
</dbReference>
<comment type="caution">
    <text evidence="4">The sequence shown here is derived from an EMBL/GenBank/DDBJ whole genome shotgun (WGS) entry which is preliminary data.</text>
</comment>
<dbReference type="InterPro" id="IPR050493">
    <property type="entry name" value="FAD-dep_Monooxygenase_BioMet"/>
</dbReference>
<keyword evidence="5" id="KW-1185">Reference proteome</keyword>
<dbReference type="GO" id="GO:0004497">
    <property type="term" value="F:monooxygenase activity"/>
    <property type="evidence" value="ECO:0007669"/>
    <property type="project" value="UniProtKB-KW"/>
</dbReference>
<keyword evidence="2" id="KW-0503">Monooxygenase</keyword>
<keyword evidence="1" id="KW-0560">Oxidoreductase</keyword>
<sequence>MTGKAISSIATALVVGGGIGGMACAISLAERGVAVELIDLDPDWRVYGAGITITGPTLRAYRELGLLDEIKQFGAVTNRTRLFKYDGSHMLDLDEPALEEGIPANGGIMRPVLHRLMQSKVRALNIPVRLGITVSALDDNGTGVDVRFSDDSTGRFDLVVGADSVFSGVRDLAFPHMKPAEPTGQGCWRISIRKPPELDSAEFFLGHAHPCGITVCAPDMIYMWMLTPHVERESFMSDEEMFETLKELLADFGGSAGWIRDNMSKDDWINYRPLSAALQPRDWFNGRVVLLGDAVHATTPHLASGAGMAVESAIVLAQELASTDDVPAALLAYQERRFDRCRDVIETSVAVGALQLQNGDPSIHATMLGDALHRLSNPF</sequence>
<dbReference type="PANTHER" id="PTHR13789">
    <property type="entry name" value="MONOOXYGENASE"/>
    <property type="match status" value="1"/>
</dbReference>
<name>A0A0B8ZC81_9SPHN</name>
<dbReference type="InterPro" id="IPR036188">
    <property type="entry name" value="FAD/NAD-bd_sf"/>
</dbReference>
<reference evidence="4 5" key="1">
    <citation type="submission" date="2014-10" db="EMBL/GenBank/DDBJ databases">
        <title>Draft genome sequence of Novosphingobium subterraneum DSM 12447.</title>
        <authorList>
            <person name="Gan H.M."/>
            <person name="Gan H.Y."/>
            <person name="Savka M.A."/>
        </authorList>
    </citation>
    <scope>NUCLEOTIDE SEQUENCE [LARGE SCALE GENOMIC DNA]</scope>
    <source>
        <strain evidence="4 5">DSM 12447</strain>
    </source>
</reference>
<evidence type="ECO:0000313" key="5">
    <source>
        <dbReference type="Proteomes" id="UP000031338"/>
    </source>
</evidence>
<evidence type="ECO:0000313" key="4">
    <source>
        <dbReference type="EMBL" id="KHS43849.1"/>
    </source>
</evidence>
<dbReference type="InterPro" id="IPR002938">
    <property type="entry name" value="FAD-bd"/>
</dbReference>
<organism evidence="4 5">
    <name type="scientific">Novosphingobium subterraneum</name>
    <dbReference type="NCBI Taxonomy" id="48936"/>
    <lineage>
        <taxon>Bacteria</taxon>
        <taxon>Pseudomonadati</taxon>
        <taxon>Pseudomonadota</taxon>
        <taxon>Alphaproteobacteria</taxon>
        <taxon>Sphingomonadales</taxon>
        <taxon>Sphingomonadaceae</taxon>
        <taxon>Novosphingobium</taxon>
    </lineage>
</organism>
<dbReference type="SUPFAM" id="SSF51905">
    <property type="entry name" value="FAD/NAD(P)-binding domain"/>
    <property type="match status" value="1"/>
</dbReference>
<dbReference type="PROSITE" id="PS51257">
    <property type="entry name" value="PROKAR_LIPOPROTEIN"/>
    <property type="match status" value="1"/>
</dbReference>
<proteinExistence type="predicted"/>
<dbReference type="EMBL" id="JRVC01000020">
    <property type="protein sequence ID" value="KHS43849.1"/>
    <property type="molecule type" value="Genomic_DNA"/>
</dbReference>
<dbReference type="PATRIC" id="fig|48936.3.peg.3495"/>
<dbReference type="PANTHER" id="PTHR13789:SF309">
    <property type="entry name" value="PUTATIVE (AFU_ORTHOLOGUE AFUA_6G14510)-RELATED"/>
    <property type="match status" value="1"/>
</dbReference>